<evidence type="ECO:0000256" key="1">
    <source>
        <dbReference type="SAM" id="MobiDB-lite"/>
    </source>
</evidence>
<dbReference type="RefSeq" id="XP_031921824.1">
    <property type="nucleotide sequence ID" value="XM_032068943.1"/>
</dbReference>
<keyword evidence="2" id="KW-0812">Transmembrane</keyword>
<dbReference type="GeneID" id="43653389"/>
<evidence type="ECO:0000313" key="3">
    <source>
        <dbReference type="EMBL" id="KAE8358743.1"/>
    </source>
</evidence>
<gene>
    <name evidence="3" type="ORF">BDV27DRAFT_137229</name>
</gene>
<accession>A0A5N6ZNF6</accession>
<evidence type="ECO:0000256" key="2">
    <source>
        <dbReference type="SAM" id="Phobius"/>
    </source>
</evidence>
<feature type="region of interest" description="Disordered" evidence="1">
    <location>
        <begin position="47"/>
        <end position="76"/>
    </location>
</feature>
<keyword evidence="2" id="KW-1133">Transmembrane helix</keyword>
<protein>
    <submittedName>
        <fullName evidence="3">Uncharacterized protein</fullName>
    </submittedName>
</protein>
<name>A0A5N6ZNF6_9EURO</name>
<keyword evidence="4" id="KW-1185">Reference proteome</keyword>
<organism evidence="3 4">
    <name type="scientific">Aspergillus caelatus</name>
    <dbReference type="NCBI Taxonomy" id="61420"/>
    <lineage>
        <taxon>Eukaryota</taxon>
        <taxon>Fungi</taxon>
        <taxon>Dikarya</taxon>
        <taxon>Ascomycota</taxon>
        <taxon>Pezizomycotina</taxon>
        <taxon>Eurotiomycetes</taxon>
        <taxon>Eurotiomycetidae</taxon>
        <taxon>Eurotiales</taxon>
        <taxon>Aspergillaceae</taxon>
        <taxon>Aspergillus</taxon>
        <taxon>Aspergillus subgen. Circumdati</taxon>
    </lineage>
</organism>
<dbReference type="Proteomes" id="UP000326268">
    <property type="component" value="Unassembled WGS sequence"/>
</dbReference>
<dbReference type="AlphaFoldDB" id="A0A5N6ZNF6"/>
<reference evidence="3 4" key="1">
    <citation type="submission" date="2019-04" db="EMBL/GenBank/DDBJ databases">
        <title>Friends and foes A comparative genomics studyof 23 Aspergillus species from section Flavi.</title>
        <authorList>
            <consortium name="DOE Joint Genome Institute"/>
            <person name="Kjaerbolling I."/>
            <person name="Vesth T."/>
            <person name="Frisvad J.C."/>
            <person name="Nybo J.L."/>
            <person name="Theobald S."/>
            <person name="Kildgaard S."/>
            <person name="Isbrandt T."/>
            <person name="Kuo A."/>
            <person name="Sato A."/>
            <person name="Lyhne E.K."/>
            <person name="Kogle M.E."/>
            <person name="Wiebenga A."/>
            <person name="Kun R.S."/>
            <person name="Lubbers R.J."/>
            <person name="Makela M.R."/>
            <person name="Barry K."/>
            <person name="Chovatia M."/>
            <person name="Clum A."/>
            <person name="Daum C."/>
            <person name="Haridas S."/>
            <person name="He G."/>
            <person name="LaButti K."/>
            <person name="Lipzen A."/>
            <person name="Mondo S."/>
            <person name="Riley R."/>
            <person name="Salamov A."/>
            <person name="Simmons B.A."/>
            <person name="Magnuson J.K."/>
            <person name="Henrissat B."/>
            <person name="Mortensen U.H."/>
            <person name="Larsen T.O."/>
            <person name="Devries R.P."/>
            <person name="Grigoriev I.V."/>
            <person name="Machida M."/>
            <person name="Baker S.E."/>
            <person name="Andersen M.R."/>
        </authorList>
    </citation>
    <scope>NUCLEOTIDE SEQUENCE [LARGE SCALE GENOMIC DNA]</scope>
    <source>
        <strain evidence="3 4">CBS 763.97</strain>
    </source>
</reference>
<dbReference type="EMBL" id="ML737872">
    <property type="protein sequence ID" value="KAE8358743.1"/>
    <property type="molecule type" value="Genomic_DNA"/>
</dbReference>
<feature type="compositionally biased region" description="Basic residues" evidence="1">
    <location>
        <begin position="49"/>
        <end position="67"/>
    </location>
</feature>
<sequence>MLPLLFSSILSSFNCIGSLFLFTPGFPSFEILFFIFFTYNLYNCTDQRRRSKKRTTKRQPPKNRKNRPSNLPSFFPTSLSPHYSQLVSSVLPNTFLRLLTVSICPSPLVHWLYVIVA</sequence>
<proteinExistence type="predicted"/>
<feature type="transmembrane region" description="Helical" evidence="2">
    <location>
        <begin position="25"/>
        <end position="44"/>
    </location>
</feature>
<keyword evidence="2" id="KW-0472">Membrane</keyword>
<evidence type="ECO:0000313" key="4">
    <source>
        <dbReference type="Proteomes" id="UP000326268"/>
    </source>
</evidence>